<geneLocation type="plasmid" evidence="1 2">
    <name>pAS9A-2</name>
</geneLocation>
<name>F6ESL9_HOYSD</name>
<dbReference type="Proteomes" id="UP000009235">
    <property type="component" value="Plasmid pAS9A-2"/>
</dbReference>
<keyword evidence="2" id="KW-1185">Reference proteome</keyword>
<organism evidence="1 2">
    <name type="scientific">Hoyosella subflava (strain DSM 45089 / JCM 17490 / NBRC 109087 / DQS3-9A1)</name>
    <name type="common">Amycolicicoccus subflavus</name>
    <dbReference type="NCBI Taxonomy" id="443218"/>
    <lineage>
        <taxon>Bacteria</taxon>
        <taxon>Bacillati</taxon>
        <taxon>Actinomycetota</taxon>
        <taxon>Actinomycetes</taxon>
        <taxon>Mycobacteriales</taxon>
        <taxon>Hoyosellaceae</taxon>
        <taxon>Hoyosella</taxon>
    </lineage>
</organism>
<evidence type="ECO:0000313" key="2">
    <source>
        <dbReference type="Proteomes" id="UP000009235"/>
    </source>
</evidence>
<dbReference type="HOGENOM" id="CLU_2033218_0_0_11"/>
<gene>
    <name evidence="1" type="ordered locus">AS9A_P20096</name>
</gene>
<proteinExistence type="predicted"/>
<dbReference type="OrthoDB" id="9776021at2"/>
<sequence length="121" mass="13696">MTEFLQVAGLHMLGIGPLGKYASELHANEIMLLAYYITAVNIEATFHGVHGSDYQPFEGIVLTDTFQISEEDDVADLDLFPQNNARIERQQKSPFMSHFNAYRPGHGFARNRMHQNSCSKH</sequence>
<keyword evidence="1" id="KW-0614">Plasmid</keyword>
<reference evidence="1 2" key="1">
    <citation type="journal article" date="2011" name="J. Bacteriol.">
        <title>Complete genome sequence of Amycolicicoccus subflavus DQS3-9A1T, an actinomycete isolated from crude oil-polluted soil.</title>
        <authorList>
            <person name="Cai M."/>
            <person name="Chen W.M."/>
            <person name="Nie Y."/>
            <person name="Chi C.Q."/>
            <person name="Wang Y.N."/>
            <person name="Tang Y.Q."/>
            <person name="Li G.Y."/>
            <person name="Wu X.L."/>
        </authorList>
    </citation>
    <scope>NUCLEOTIDE SEQUENCE [LARGE SCALE GENOMIC DNA]</scope>
    <source>
        <strain evidence="2">DSM 45089 / DQS3-9A1</strain>
        <plasmid evidence="1 2">pAS9A-2</plasmid>
    </source>
</reference>
<dbReference type="KEGG" id="asd:AS9A_P20096"/>
<evidence type="ECO:0000313" key="1">
    <source>
        <dbReference type="EMBL" id="AEF43140.1"/>
    </source>
</evidence>
<dbReference type="EMBL" id="CP002788">
    <property type="protein sequence ID" value="AEF43140.1"/>
    <property type="molecule type" value="Genomic_DNA"/>
</dbReference>
<protein>
    <submittedName>
        <fullName evidence="1">Type III restriction protein res subunit</fullName>
    </submittedName>
</protein>
<dbReference type="RefSeq" id="WP_013798147.1">
    <property type="nucleotide sequence ID" value="NC_015561.1"/>
</dbReference>
<accession>F6ESL9</accession>
<dbReference type="AlphaFoldDB" id="F6ESL9"/>